<keyword evidence="1" id="KW-0597">Phosphoprotein</keyword>
<protein>
    <submittedName>
        <fullName evidence="7">DUF86 domain-containing protein</fullName>
    </submittedName>
</protein>
<evidence type="ECO:0000256" key="2">
    <source>
        <dbReference type="ARBA" id="ARBA00022649"/>
    </source>
</evidence>
<dbReference type="Proteomes" id="UP001056819">
    <property type="component" value="Chromosome"/>
</dbReference>
<dbReference type="RefSeq" id="WP_051531939.1">
    <property type="nucleotide sequence ID" value="NZ_CP097501.1"/>
</dbReference>
<evidence type="ECO:0000256" key="6">
    <source>
        <dbReference type="ARBA" id="ARBA00024207"/>
    </source>
</evidence>
<evidence type="ECO:0000313" key="8">
    <source>
        <dbReference type="Proteomes" id="UP001056819"/>
    </source>
</evidence>
<dbReference type="PANTHER" id="PTHR34139:SF1">
    <property type="entry name" value="RNASE MJ1380-RELATED"/>
    <property type="match status" value="1"/>
</dbReference>
<dbReference type="InterPro" id="IPR037038">
    <property type="entry name" value="HepT-like_sf"/>
</dbReference>
<keyword evidence="2" id="KW-1277">Toxin-antitoxin system</keyword>
<keyword evidence="4" id="KW-0547">Nucleotide-binding</keyword>
<keyword evidence="5" id="KW-0378">Hydrolase</keyword>
<evidence type="ECO:0000313" key="7">
    <source>
        <dbReference type="EMBL" id="URD67216.1"/>
    </source>
</evidence>
<dbReference type="AlphaFoldDB" id="A0AAE9HY08"/>
<evidence type="ECO:0000256" key="1">
    <source>
        <dbReference type="ARBA" id="ARBA00022553"/>
    </source>
</evidence>
<dbReference type="EMBL" id="CP097501">
    <property type="protein sequence ID" value="URD67216.1"/>
    <property type="molecule type" value="Genomic_DNA"/>
</dbReference>
<evidence type="ECO:0000256" key="5">
    <source>
        <dbReference type="ARBA" id="ARBA00022801"/>
    </source>
</evidence>
<dbReference type="InterPro" id="IPR051813">
    <property type="entry name" value="HepT_RNase_toxin"/>
</dbReference>
<proteinExistence type="inferred from homology"/>
<gene>
    <name evidence="7" type="ORF">LNQ82_08490</name>
</gene>
<dbReference type="Pfam" id="PF01934">
    <property type="entry name" value="HepT-like"/>
    <property type="match status" value="1"/>
</dbReference>
<name>A0AAE9HY08_9NEIS</name>
<dbReference type="GO" id="GO:0004540">
    <property type="term" value="F:RNA nuclease activity"/>
    <property type="evidence" value="ECO:0007669"/>
    <property type="project" value="InterPro"/>
</dbReference>
<organism evidence="7 8">
    <name type="scientific">Conchiformibius steedae DSM 2580</name>
    <dbReference type="NCBI Taxonomy" id="1121352"/>
    <lineage>
        <taxon>Bacteria</taxon>
        <taxon>Pseudomonadati</taxon>
        <taxon>Pseudomonadota</taxon>
        <taxon>Betaproteobacteria</taxon>
        <taxon>Neisseriales</taxon>
        <taxon>Neisseriaceae</taxon>
        <taxon>Conchiformibius</taxon>
    </lineage>
</organism>
<evidence type="ECO:0000256" key="4">
    <source>
        <dbReference type="ARBA" id="ARBA00022741"/>
    </source>
</evidence>
<dbReference type="GO" id="GO:0000166">
    <property type="term" value="F:nucleotide binding"/>
    <property type="evidence" value="ECO:0007669"/>
    <property type="project" value="UniProtKB-KW"/>
</dbReference>
<accession>A0AAE9HY08</accession>
<reference evidence="7" key="1">
    <citation type="submission" date="2022-05" db="EMBL/GenBank/DDBJ databases">
        <title>Alysiella filiformis genome sequencing.</title>
        <authorList>
            <person name="Viehboeck T."/>
        </authorList>
    </citation>
    <scope>NUCLEOTIDE SEQUENCE</scope>
    <source>
        <strain evidence="7">DSM 2580</strain>
    </source>
</reference>
<dbReference type="PANTHER" id="PTHR34139">
    <property type="entry name" value="UPF0331 PROTEIN MJ0127"/>
    <property type="match status" value="1"/>
</dbReference>
<dbReference type="GO" id="GO:0016787">
    <property type="term" value="F:hydrolase activity"/>
    <property type="evidence" value="ECO:0007669"/>
    <property type="project" value="UniProtKB-KW"/>
</dbReference>
<keyword evidence="3" id="KW-0540">Nuclease</keyword>
<dbReference type="Gene3D" id="1.20.120.580">
    <property type="entry name" value="bsu32300-like"/>
    <property type="match status" value="1"/>
</dbReference>
<comment type="similarity">
    <text evidence="6">Belongs to the HepT RNase toxin family.</text>
</comment>
<sequence length="122" mass="14021">MNERTPDYLQRMYGLCEDIQSFIEGMALDDFLNDKRTQNAVAMSLLALGEVANTIHQKDAEFIENNPQIEWKPMRGMRNVIAHGYFELDFVVIYETANQLIPLLKNQLAALIEQFGNHFQAA</sequence>
<dbReference type="GO" id="GO:0110001">
    <property type="term" value="C:toxin-antitoxin complex"/>
    <property type="evidence" value="ECO:0007669"/>
    <property type="project" value="InterPro"/>
</dbReference>
<dbReference type="InterPro" id="IPR008201">
    <property type="entry name" value="HepT-like"/>
</dbReference>
<evidence type="ECO:0000256" key="3">
    <source>
        <dbReference type="ARBA" id="ARBA00022722"/>
    </source>
</evidence>